<evidence type="ECO:0000256" key="10">
    <source>
        <dbReference type="ARBA" id="ARBA00004141"/>
    </source>
</evidence>
<comment type="catalytic activity">
    <reaction evidence="7">
        <text>1-hexadecanoyl-2-(5Z,8Z,11Z,14Z-eicosatetraenoyl)-sn-glycero-3-phosphate + CTP + H(+) = 1-hexadecanoyl-2-(5Z,8Z,11Z,14Z-eicosatetraenoyl)-sn-glycero-3-cytidine-5'-diphosphate + diphosphate</text>
        <dbReference type="Rhea" id="RHEA:45652"/>
        <dbReference type="ChEBI" id="CHEBI:15378"/>
        <dbReference type="ChEBI" id="CHEBI:33019"/>
        <dbReference type="ChEBI" id="CHEBI:37563"/>
        <dbReference type="ChEBI" id="CHEBI:72864"/>
        <dbReference type="ChEBI" id="CHEBI:85350"/>
    </reaction>
    <physiologicalReaction direction="left-to-right" evidence="7">
        <dbReference type="Rhea" id="RHEA:45653"/>
    </physiologicalReaction>
</comment>
<evidence type="ECO:0000256" key="20">
    <source>
        <dbReference type="ARBA" id="ARBA00023098"/>
    </source>
</evidence>
<dbReference type="GO" id="GO:0008654">
    <property type="term" value="P:phospholipid biosynthetic process"/>
    <property type="evidence" value="ECO:0007669"/>
    <property type="project" value="UniProtKB-KW"/>
</dbReference>
<dbReference type="Gene3D" id="3.40.50.1820">
    <property type="entry name" value="alpha/beta hydrolase"/>
    <property type="match status" value="1"/>
</dbReference>
<dbReference type="Pfam" id="PF20434">
    <property type="entry name" value="BD-FAE"/>
    <property type="match status" value="1"/>
</dbReference>
<comment type="catalytic activity">
    <reaction evidence="1">
        <text>1,2-di-(9Z-octadecenoyl)-sn-glycero-3-phosphate + CTP + H(+) = 1,2-di-(9Z-octadecenoyl)-sn-glycero-3-cytidine-5'-diphosphate + diphosphate</text>
        <dbReference type="Rhea" id="RHEA:45676"/>
        <dbReference type="ChEBI" id="CHEBI:15378"/>
        <dbReference type="ChEBI" id="CHEBI:33019"/>
        <dbReference type="ChEBI" id="CHEBI:37563"/>
        <dbReference type="ChEBI" id="CHEBI:74546"/>
        <dbReference type="ChEBI" id="CHEBI:85356"/>
    </reaction>
    <physiologicalReaction direction="left-to-right" evidence="1">
        <dbReference type="Rhea" id="RHEA:45677"/>
    </physiologicalReaction>
</comment>
<feature type="transmembrane region" description="Helical" evidence="26">
    <location>
        <begin position="574"/>
        <end position="600"/>
    </location>
</feature>
<evidence type="ECO:0000256" key="15">
    <source>
        <dbReference type="ARBA" id="ARBA00022516"/>
    </source>
</evidence>
<feature type="transmembrane region" description="Helical" evidence="26">
    <location>
        <begin position="12"/>
        <end position="33"/>
    </location>
</feature>
<comment type="subcellular location">
    <subcellularLocation>
        <location evidence="10">Membrane</location>
        <topology evidence="10">Multi-pass membrane protein</topology>
    </subcellularLocation>
</comment>
<keyword evidence="21 26" id="KW-0472">Membrane</keyword>
<evidence type="ECO:0000256" key="25">
    <source>
        <dbReference type="SAM" id="MobiDB-lite"/>
    </source>
</evidence>
<keyword evidence="22" id="KW-0594">Phospholipid biosynthesis</keyword>
<feature type="transmembrane region" description="Helical" evidence="26">
    <location>
        <begin position="427"/>
        <end position="454"/>
    </location>
</feature>
<feature type="transmembrane region" description="Helical" evidence="26">
    <location>
        <begin position="688"/>
        <end position="710"/>
    </location>
</feature>
<evidence type="ECO:0000256" key="16">
    <source>
        <dbReference type="ARBA" id="ARBA00022679"/>
    </source>
</evidence>
<keyword evidence="20" id="KW-0443">Lipid metabolism</keyword>
<dbReference type="PANTHER" id="PTHR13773:SF16">
    <property type="entry name" value="PHOSPHATIDATE CYTIDYLYLTRANSFERASE 1"/>
    <property type="match status" value="1"/>
</dbReference>
<feature type="domain" description="BD-FAE-like" evidence="27">
    <location>
        <begin position="114"/>
        <end position="319"/>
    </location>
</feature>
<dbReference type="GO" id="GO:0005789">
    <property type="term" value="C:endoplasmic reticulum membrane"/>
    <property type="evidence" value="ECO:0007669"/>
    <property type="project" value="TreeGrafter"/>
</dbReference>
<organism evidence="28 29">
    <name type="scientific">Oncorhynchus tshawytscha</name>
    <name type="common">Chinook salmon</name>
    <name type="synonym">Salmo tshawytscha</name>
    <dbReference type="NCBI Taxonomy" id="74940"/>
    <lineage>
        <taxon>Eukaryota</taxon>
        <taxon>Metazoa</taxon>
        <taxon>Chordata</taxon>
        <taxon>Craniata</taxon>
        <taxon>Vertebrata</taxon>
        <taxon>Euteleostomi</taxon>
        <taxon>Actinopterygii</taxon>
        <taxon>Neopterygii</taxon>
        <taxon>Teleostei</taxon>
        <taxon>Protacanthopterygii</taxon>
        <taxon>Salmoniformes</taxon>
        <taxon>Salmonidae</taxon>
        <taxon>Salmoninae</taxon>
        <taxon>Oncorhynchus</taxon>
    </lineage>
</organism>
<comment type="catalytic activity">
    <reaction evidence="3">
        <text>1-octadecanoyl-2-(9Z,12Z-octadecadienoyl)-sn-glycero-3-phosphate + CTP + H(+) = 1-octadecanoyl-2-(9Z,12Z-octadecadienoyl)-sn-glycero-3-cytidine-5'-diphosphate + diphosphate</text>
        <dbReference type="Rhea" id="RHEA:45660"/>
        <dbReference type="ChEBI" id="CHEBI:15378"/>
        <dbReference type="ChEBI" id="CHEBI:33019"/>
        <dbReference type="ChEBI" id="CHEBI:37563"/>
        <dbReference type="ChEBI" id="CHEBI:77098"/>
        <dbReference type="ChEBI" id="CHEBI:85352"/>
    </reaction>
    <physiologicalReaction direction="left-to-right" evidence="3">
        <dbReference type="Rhea" id="RHEA:45661"/>
    </physiologicalReaction>
</comment>
<evidence type="ECO:0000256" key="4">
    <source>
        <dbReference type="ARBA" id="ARBA00000859"/>
    </source>
</evidence>
<evidence type="ECO:0000256" key="2">
    <source>
        <dbReference type="ARBA" id="ARBA00000281"/>
    </source>
</evidence>
<keyword evidence="17 24" id="KW-0812">Transmembrane</keyword>
<comment type="catalytic activity">
    <reaction evidence="2">
        <text>1-octadecanoyl-2-(4Z,7Z,10Z,13Z,16Z,19Z-docosahexaenoyl)-sn-glycero-3-phosphate + CTP + H(+) = 1-octadecanoyl-2-(4Z,7Z,10Z,13Z,16Z,19Z-docosahexaenoyl)-sn-glycero-3-cytidine-5'-diphosphate + diphosphate</text>
        <dbReference type="Rhea" id="RHEA:45668"/>
        <dbReference type="ChEBI" id="CHEBI:15378"/>
        <dbReference type="ChEBI" id="CHEBI:33019"/>
        <dbReference type="ChEBI" id="CHEBI:37563"/>
        <dbReference type="ChEBI" id="CHEBI:77130"/>
        <dbReference type="ChEBI" id="CHEBI:85354"/>
    </reaction>
    <physiologicalReaction direction="left-to-right" evidence="2">
        <dbReference type="Rhea" id="RHEA:45669"/>
    </physiologicalReaction>
</comment>
<reference evidence="29" key="1">
    <citation type="journal article" date="2018" name="PLoS ONE">
        <title>Chinook salmon (Oncorhynchus tshawytscha) genome and transcriptome.</title>
        <authorList>
            <person name="Christensen K.A."/>
            <person name="Leong J.S."/>
            <person name="Sakhrani D."/>
            <person name="Biagi C.A."/>
            <person name="Minkley D.R."/>
            <person name="Withler R.E."/>
            <person name="Rondeau E.B."/>
            <person name="Koop B.F."/>
            <person name="Devlin R.H."/>
        </authorList>
    </citation>
    <scope>NUCLEOTIDE SEQUENCE [LARGE SCALE GENOMIC DNA]</scope>
</reference>
<evidence type="ECO:0000256" key="6">
    <source>
        <dbReference type="ARBA" id="ARBA00001056"/>
    </source>
</evidence>
<dbReference type="AlphaFoldDB" id="A0AAZ3SEM3"/>
<dbReference type="PROSITE" id="PS01315">
    <property type="entry name" value="CDS"/>
    <property type="match status" value="1"/>
</dbReference>
<evidence type="ECO:0000256" key="24">
    <source>
        <dbReference type="RuleBase" id="RU003938"/>
    </source>
</evidence>
<evidence type="ECO:0000256" key="18">
    <source>
        <dbReference type="ARBA" id="ARBA00022695"/>
    </source>
</evidence>
<evidence type="ECO:0000256" key="8">
    <source>
        <dbReference type="ARBA" id="ARBA00001729"/>
    </source>
</evidence>
<evidence type="ECO:0000313" key="29">
    <source>
        <dbReference type="Proteomes" id="UP000694402"/>
    </source>
</evidence>
<evidence type="ECO:0000256" key="7">
    <source>
        <dbReference type="ARBA" id="ARBA00001617"/>
    </source>
</evidence>
<reference evidence="28" key="2">
    <citation type="submission" date="2025-08" db="UniProtKB">
        <authorList>
            <consortium name="Ensembl"/>
        </authorList>
    </citation>
    <scope>IDENTIFICATION</scope>
</reference>
<comment type="pathway">
    <text evidence="12">Lipid metabolism.</text>
</comment>
<name>A0AAZ3SEM3_ONCTS</name>
<keyword evidence="18 24" id="KW-0548">Nucleotidyltransferase</keyword>
<evidence type="ECO:0000256" key="17">
    <source>
        <dbReference type="ARBA" id="ARBA00022692"/>
    </source>
</evidence>
<dbReference type="PANTHER" id="PTHR13773">
    <property type="entry name" value="PHOSPHATIDATE CYTIDYLYLTRANSFERASE"/>
    <property type="match status" value="1"/>
</dbReference>
<dbReference type="EC" id="2.7.7.41" evidence="14 24"/>
<evidence type="ECO:0000256" key="9">
    <source>
        <dbReference type="ARBA" id="ARBA00001902"/>
    </source>
</evidence>
<protein>
    <recommendedName>
        <fullName evidence="14 24">Phosphatidate cytidylyltransferase</fullName>
        <ecNumber evidence="14 24">2.7.7.41</ecNumber>
    </recommendedName>
</protein>
<feature type="transmembrane region" description="Helical" evidence="26">
    <location>
        <begin position="612"/>
        <end position="635"/>
    </location>
</feature>
<evidence type="ECO:0000256" key="22">
    <source>
        <dbReference type="ARBA" id="ARBA00023209"/>
    </source>
</evidence>
<feature type="transmembrane region" description="Helical" evidence="26">
    <location>
        <begin position="521"/>
        <end position="539"/>
    </location>
</feature>
<keyword evidence="29" id="KW-1185">Reference proteome</keyword>
<dbReference type="GO" id="GO:0004605">
    <property type="term" value="F:phosphatidate cytidylyltransferase activity"/>
    <property type="evidence" value="ECO:0007669"/>
    <property type="project" value="UniProtKB-EC"/>
</dbReference>
<keyword evidence="16 24" id="KW-0808">Transferase</keyword>
<dbReference type="Ensembl" id="ENSOTST00005142981.1">
    <property type="protein sequence ID" value="ENSOTSP00005151523.1"/>
    <property type="gene ID" value="ENSOTSG00005041168.2"/>
</dbReference>
<evidence type="ECO:0000313" key="28">
    <source>
        <dbReference type="Ensembl" id="ENSOTSP00005151523.1"/>
    </source>
</evidence>
<feature type="region of interest" description="Disordered" evidence="25">
    <location>
        <begin position="377"/>
        <end position="401"/>
    </location>
</feature>
<dbReference type="InterPro" id="IPR029058">
    <property type="entry name" value="AB_hydrolase_fold"/>
</dbReference>
<dbReference type="GeneTree" id="ENSGT00940000158223"/>
<dbReference type="InterPro" id="IPR000374">
    <property type="entry name" value="PC_trans"/>
</dbReference>
<comment type="catalytic activity">
    <reaction evidence="8">
        <text>1-octadecanoyl-2-(5Z,8Z,11Z,14Z-eicosatetraenoyl)-sn-glycero-3-phosphate + CTP + H(+) = 1-octadecanoyl-2-(5Z,8Z,11Z,14Z-eicosatetraenoyl)-sn-glycero-3-cytidine-5'-diphosphate + diphosphate</text>
        <dbReference type="Rhea" id="RHEA:45648"/>
        <dbReference type="ChEBI" id="CHEBI:15378"/>
        <dbReference type="ChEBI" id="CHEBI:33019"/>
        <dbReference type="ChEBI" id="CHEBI:37563"/>
        <dbReference type="ChEBI" id="CHEBI:77091"/>
        <dbReference type="ChEBI" id="CHEBI:85349"/>
    </reaction>
    <physiologicalReaction direction="left-to-right" evidence="8">
        <dbReference type="Rhea" id="RHEA:45649"/>
    </physiologicalReaction>
</comment>
<evidence type="ECO:0000256" key="5">
    <source>
        <dbReference type="ARBA" id="ARBA00001021"/>
    </source>
</evidence>
<gene>
    <name evidence="28" type="primary">LOC112249418</name>
</gene>
<evidence type="ECO:0000259" key="27">
    <source>
        <dbReference type="Pfam" id="PF20434"/>
    </source>
</evidence>
<dbReference type="InterPro" id="IPR049492">
    <property type="entry name" value="BD-FAE-like_dom"/>
</dbReference>
<evidence type="ECO:0000256" key="21">
    <source>
        <dbReference type="ARBA" id="ARBA00023136"/>
    </source>
</evidence>
<proteinExistence type="inferred from homology"/>
<accession>A0AAZ3SEM3</accession>
<evidence type="ECO:0000256" key="11">
    <source>
        <dbReference type="ARBA" id="ARBA00005119"/>
    </source>
</evidence>
<evidence type="ECO:0000256" key="12">
    <source>
        <dbReference type="ARBA" id="ARBA00005189"/>
    </source>
</evidence>
<evidence type="ECO:0000256" key="1">
    <source>
        <dbReference type="ARBA" id="ARBA00000060"/>
    </source>
</evidence>
<comment type="similarity">
    <text evidence="13 24">Belongs to the CDS family.</text>
</comment>
<evidence type="ECO:0000256" key="3">
    <source>
        <dbReference type="ARBA" id="ARBA00000515"/>
    </source>
</evidence>
<sequence>MIGLKYNVSLPMAAGALLVGIPYSISLVAQWMYGWPNKPGYKKYIEALKPRRIYCLTRAVLEMLKYFQYGKLYFQWKSWYKQCNENHKHYEKGITFGRRSNRLDLYYSPTVAQPGSEQVPVVVFIYGGGWGSGERSIYCLLAMQMAKELSATVICPDYCTYPKGNVLCMVQDIADCLVWARENGHKFNFDKDNIVLMGHSAGAHLAALTVLFMVEGRDELFIEAKKQTEITMAIRGVTGLSGVYNIMDHYEHEQMRAVEYVSTMHKAMNGLENFPYYSPTHLLKEFSEEQLKRLPPFCLLHGTSDIIVPVESSQRFSELLTSLSIKVSLYLMPKMDHTEIVTDLMATDRHFYNTVYSCIKQEYSKFIGQEADGEDRLGLPGEAGGDGEYKADTPSVPPSTADNTPQFLKEAVEGLNPRWKNCCIRGVLSMAMISGFFMMIYLGPIMLIVVVMTIQIKCFQEIIDIGYRVYHSYELPWFRTLSWYFLVCVNYFFYGETLAEYFGALVQREEPLQFLVRYHRFISFAVYLAGFCMFVLSLVKKHYRLQFYMFAWTHVTLLIVVTQSHLVIQNLFEGMIWFLVPVSIVICNDIMAYLFGFFFGRTPLIKLSPKKTWEGFIGGFFGTLVFGFILAYLLAQFQYFVCPVEYNSETNRFTAECEPSDIFVMHEYTLPFTVQSILRWKTVTIYPYQIHSVALSTFGSLIGPFGGFFASGFKRAFKIKDFADTIPGHGGIMDRFDCQYLMATFTHVYIASFIRGPNPSKVLQQLLVLQPEQQLSIFNAMRDRLRDRGILPPAATEAM</sequence>
<keyword evidence="15" id="KW-0444">Lipid biosynthesis</keyword>
<evidence type="ECO:0000256" key="14">
    <source>
        <dbReference type="ARBA" id="ARBA00012487"/>
    </source>
</evidence>
<dbReference type="SUPFAM" id="SSF53474">
    <property type="entry name" value="alpha/beta-Hydrolases"/>
    <property type="match status" value="1"/>
</dbReference>
<reference evidence="28" key="3">
    <citation type="submission" date="2025-09" db="UniProtKB">
        <authorList>
            <consortium name="Ensembl"/>
        </authorList>
    </citation>
    <scope>IDENTIFICATION</scope>
</reference>
<comment type="catalytic activity">
    <reaction evidence="6">
        <text>1,2-di-(9Z,12Z-octadecadienoyl)-sn-glycero-3-phosphate + CTP + H(+) = 1,2-di-(9Z,12Z-octadecadienoyl)-sn-glycero-3-cytidine-5'-diphosphate + diphosphate</text>
        <dbReference type="Rhea" id="RHEA:45672"/>
        <dbReference type="ChEBI" id="CHEBI:15378"/>
        <dbReference type="ChEBI" id="CHEBI:33019"/>
        <dbReference type="ChEBI" id="CHEBI:37563"/>
        <dbReference type="ChEBI" id="CHEBI:77128"/>
        <dbReference type="ChEBI" id="CHEBI:85355"/>
    </reaction>
    <physiologicalReaction direction="left-to-right" evidence="6">
        <dbReference type="Rhea" id="RHEA:45673"/>
    </physiologicalReaction>
</comment>
<feature type="transmembrane region" description="Helical" evidence="26">
    <location>
        <begin position="546"/>
        <end position="568"/>
    </location>
</feature>
<evidence type="ECO:0000256" key="26">
    <source>
        <dbReference type="SAM" id="Phobius"/>
    </source>
</evidence>
<dbReference type="Pfam" id="PF01148">
    <property type="entry name" value="CTP_transf_1"/>
    <property type="match status" value="1"/>
</dbReference>
<keyword evidence="19 26" id="KW-1133">Transmembrane helix</keyword>
<comment type="catalytic activity">
    <reaction evidence="5">
        <text>1,2-di-(5Z,8Z,11Z,14Z)-eicosatetraenoyl-sn-glycero-3-phosphate + CTP + H(+) = 1,2-di-(5Z,8Z,11Z,14Z-eicosatetraenoyl)-sn-glycero-3-cytidine-5'-diphosphate + diphosphate</text>
        <dbReference type="Rhea" id="RHEA:45656"/>
        <dbReference type="ChEBI" id="CHEBI:15378"/>
        <dbReference type="ChEBI" id="CHEBI:33019"/>
        <dbReference type="ChEBI" id="CHEBI:37563"/>
        <dbReference type="ChEBI" id="CHEBI:77126"/>
        <dbReference type="ChEBI" id="CHEBI:85351"/>
    </reaction>
    <physiologicalReaction direction="left-to-right" evidence="5">
        <dbReference type="Rhea" id="RHEA:45657"/>
    </physiologicalReaction>
</comment>
<comment type="catalytic activity">
    <reaction evidence="9">
        <text>a 1,2-diacyl-sn-glycero-3-phosphate + CTP + H(+) = a CDP-1,2-diacyl-sn-glycerol + diphosphate</text>
        <dbReference type="Rhea" id="RHEA:16229"/>
        <dbReference type="ChEBI" id="CHEBI:15378"/>
        <dbReference type="ChEBI" id="CHEBI:33019"/>
        <dbReference type="ChEBI" id="CHEBI:37563"/>
        <dbReference type="ChEBI" id="CHEBI:58332"/>
        <dbReference type="ChEBI" id="CHEBI:58608"/>
        <dbReference type="EC" id="2.7.7.41"/>
    </reaction>
    <physiologicalReaction direction="left-to-right" evidence="9">
        <dbReference type="Rhea" id="RHEA:16230"/>
    </physiologicalReaction>
</comment>
<evidence type="ECO:0000256" key="19">
    <source>
        <dbReference type="ARBA" id="ARBA00022989"/>
    </source>
</evidence>
<dbReference type="InterPro" id="IPR016720">
    <property type="entry name" value="PC_Trfase_euk"/>
</dbReference>
<evidence type="ECO:0000256" key="13">
    <source>
        <dbReference type="ARBA" id="ARBA00010185"/>
    </source>
</evidence>
<evidence type="ECO:0000256" key="23">
    <source>
        <dbReference type="ARBA" id="ARBA00023264"/>
    </source>
</evidence>
<comment type="catalytic activity">
    <reaction evidence="4">
        <text>1-octadecanoyl-2-(9Z-octadecenoyl)-sn-glycero-3-phosphate + CTP + H(+) = 1-octadecanoyl-2-(9Z-octadecenoyl)-sn-glycero-3-cytidine-5'-diphosphate + diphosphate</text>
        <dbReference type="Rhea" id="RHEA:45664"/>
        <dbReference type="ChEBI" id="CHEBI:15378"/>
        <dbReference type="ChEBI" id="CHEBI:33019"/>
        <dbReference type="ChEBI" id="CHEBI:37563"/>
        <dbReference type="ChEBI" id="CHEBI:74560"/>
        <dbReference type="ChEBI" id="CHEBI:85353"/>
    </reaction>
    <physiologicalReaction direction="left-to-right" evidence="4">
        <dbReference type="Rhea" id="RHEA:45665"/>
    </physiologicalReaction>
</comment>
<feature type="transmembrane region" description="Helical" evidence="26">
    <location>
        <begin position="475"/>
        <end position="494"/>
    </location>
</feature>
<comment type="pathway">
    <text evidence="11 24">Phospholipid metabolism; CDP-diacylglycerol biosynthesis; CDP-diacylglycerol from sn-glycerol 3-phosphate: step 3/3.</text>
</comment>
<dbReference type="Proteomes" id="UP000694402">
    <property type="component" value="Unassembled WGS sequence"/>
</dbReference>
<keyword evidence="23" id="KW-1208">Phospholipid metabolism</keyword>